<dbReference type="AlphaFoldDB" id="A0A498SA02"/>
<feature type="disulfide bond" evidence="5">
    <location>
        <begin position="644"/>
        <end position="661"/>
    </location>
</feature>
<feature type="disulfide bond" evidence="5">
    <location>
        <begin position="471"/>
        <end position="480"/>
    </location>
</feature>
<evidence type="ECO:0000256" key="6">
    <source>
        <dbReference type="SAM" id="Coils"/>
    </source>
</evidence>
<gene>
    <name evidence="9" type="ORF">NAV_LOCUS3284</name>
</gene>
<dbReference type="InterPro" id="IPR001881">
    <property type="entry name" value="EGF-like_Ca-bd_dom"/>
</dbReference>
<feature type="disulfide bond" evidence="5">
    <location>
        <begin position="663"/>
        <end position="672"/>
    </location>
</feature>
<dbReference type="PROSITE" id="PS01186">
    <property type="entry name" value="EGF_2"/>
    <property type="match status" value="3"/>
</dbReference>
<dbReference type="STRING" id="6277.A0A498SA02"/>
<evidence type="ECO:0000256" key="3">
    <source>
        <dbReference type="ARBA" id="ARBA00022737"/>
    </source>
</evidence>
<dbReference type="PANTHER" id="PTHR24049:SF22">
    <property type="entry name" value="DROSOPHILA CRUMBS HOMOLOG"/>
    <property type="match status" value="1"/>
</dbReference>
<dbReference type="CDD" id="cd00054">
    <property type="entry name" value="EGF_CA"/>
    <property type="match status" value="1"/>
</dbReference>
<organism evidence="9 10">
    <name type="scientific">Acanthocheilonema viteae</name>
    <name type="common">Filarial nematode worm</name>
    <name type="synonym">Dipetalonema viteae</name>
    <dbReference type="NCBI Taxonomy" id="6277"/>
    <lineage>
        <taxon>Eukaryota</taxon>
        <taxon>Metazoa</taxon>
        <taxon>Ecdysozoa</taxon>
        <taxon>Nematoda</taxon>
        <taxon>Chromadorea</taxon>
        <taxon>Rhabditida</taxon>
        <taxon>Spirurina</taxon>
        <taxon>Spiruromorpha</taxon>
        <taxon>Filarioidea</taxon>
        <taxon>Onchocercidae</taxon>
        <taxon>Acanthocheilonema</taxon>
    </lineage>
</organism>
<feature type="domain" description="EGF-like" evidence="8">
    <location>
        <begin position="632"/>
        <end position="673"/>
    </location>
</feature>
<dbReference type="PROSITE" id="PS00022">
    <property type="entry name" value="EGF_1"/>
    <property type="match status" value="5"/>
</dbReference>
<evidence type="ECO:0000313" key="10">
    <source>
        <dbReference type="Proteomes" id="UP000276991"/>
    </source>
</evidence>
<dbReference type="SMART" id="SM00179">
    <property type="entry name" value="EGF_CA"/>
    <property type="match status" value="3"/>
</dbReference>
<keyword evidence="1 5" id="KW-0245">EGF-like domain</keyword>
<feature type="domain" description="EGF-like" evidence="8">
    <location>
        <begin position="591"/>
        <end position="630"/>
    </location>
</feature>
<dbReference type="SMART" id="SM00181">
    <property type="entry name" value="EGF"/>
    <property type="match status" value="9"/>
</dbReference>
<evidence type="ECO:0000256" key="4">
    <source>
        <dbReference type="ARBA" id="ARBA00023157"/>
    </source>
</evidence>
<evidence type="ECO:0000313" key="9">
    <source>
        <dbReference type="EMBL" id="VBB28454.1"/>
    </source>
</evidence>
<comment type="caution">
    <text evidence="5">Lacks conserved residue(s) required for the propagation of feature annotation.</text>
</comment>
<dbReference type="Pfam" id="PF23106">
    <property type="entry name" value="EGF_Teneurin"/>
    <property type="match status" value="1"/>
</dbReference>
<accession>A0A498SA02</accession>
<dbReference type="PROSITE" id="PS50026">
    <property type="entry name" value="EGF_3"/>
    <property type="match status" value="4"/>
</dbReference>
<evidence type="ECO:0000256" key="1">
    <source>
        <dbReference type="ARBA" id="ARBA00022536"/>
    </source>
</evidence>
<dbReference type="OrthoDB" id="430340at2759"/>
<keyword evidence="7" id="KW-0472">Membrane</keyword>
<dbReference type="Proteomes" id="UP000276991">
    <property type="component" value="Unassembled WGS sequence"/>
</dbReference>
<keyword evidence="7" id="KW-1133">Transmembrane helix</keyword>
<proteinExistence type="predicted"/>
<feature type="disulfide bond" evidence="5">
    <location>
        <begin position="620"/>
        <end position="629"/>
    </location>
</feature>
<dbReference type="SUPFAM" id="SSF57196">
    <property type="entry name" value="EGF/Laminin"/>
    <property type="match status" value="3"/>
</dbReference>
<dbReference type="GO" id="GO:0032991">
    <property type="term" value="C:protein-containing complex"/>
    <property type="evidence" value="ECO:0007669"/>
    <property type="project" value="TreeGrafter"/>
</dbReference>
<protein>
    <recommendedName>
        <fullName evidence="8">EGF-like domain-containing protein</fullName>
    </recommendedName>
</protein>
<keyword evidence="6" id="KW-0175">Coiled coil</keyword>
<feature type="disulfide bond" evidence="5">
    <location>
        <begin position="118"/>
        <end position="127"/>
    </location>
</feature>
<keyword evidence="10" id="KW-1185">Reference proteome</keyword>
<dbReference type="GO" id="GO:0045197">
    <property type="term" value="P:establishment or maintenance of epithelial cell apical/basal polarity"/>
    <property type="evidence" value="ECO:0007669"/>
    <property type="project" value="TreeGrafter"/>
</dbReference>
<dbReference type="GO" id="GO:0005886">
    <property type="term" value="C:plasma membrane"/>
    <property type="evidence" value="ECO:0007669"/>
    <property type="project" value="TreeGrafter"/>
</dbReference>
<dbReference type="GO" id="GO:0007157">
    <property type="term" value="P:heterophilic cell-cell adhesion via plasma membrane cell adhesion molecules"/>
    <property type="evidence" value="ECO:0007669"/>
    <property type="project" value="TreeGrafter"/>
</dbReference>
<keyword evidence="7" id="KW-0812">Transmembrane</keyword>
<dbReference type="InterPro" id="IPR000742">
    <property type="entry name" value="EGF"/>
</dbReference>
<name>A0A498SA02_ACAVI</name>
<dbReference type="Gene3D" id="2.10.25.10">
    <property type="entry name" value="Laminin"/>
    <property type="match status" value="6"/>
</dbReference>
<dbReference type="GO" id="GO:0005509">
    <property type="term" value="F:calcium ion binding"/>
    <property type="evidence" value="ECO:0007669"/>
    <property type="project" value="InterPro"/>
</dbReference>
<evidence type="ECO:0000256" key="7">
    <source>
        <dbReference type="SAM" id="Phobius"/>
    </source>
</evidence>
<evidence type="ECO:0000256" key="5">
    <source>
        <dbReference type="PROSITE-ProRule" id="PRU00076"/>
    </source>
</evidence>
<dbReference type="Pfam" id="PF00008">
    <property type="entry name" value="EGF"/>
    <property type="match status" value="1"/>
</dbReference>
<feature type="domain" description="EGF-like" evidence="8">
    <location>
        <begin position="91"/>
        <end position="128"/>
    </location>
</feature>
<sequence>MAQTITNDVKECRPQNATVAVSWKQEIKKCSVNRNEHIFGFEFQAKRRRKPTIGKLSLSISLTRRFHTLPKIPNIPDAKHRRQQAGDLATNFDPCKITQLCQNGGTCVSKKGAYYCQCLPTHYGKICEFLADQTSCEKNLCQNDATCYSIQQKRQIVTAMEGSDDMKNFTDNIKNFADTKVMQWVQYECWCRQGFTGSLCEYSEELRECEQDYCLHKGVGKFVNMTDGTRECDCQCQEHHTGKRCEIVLPCRDYTCFNGGICVNELILNSTNEELTYKARCNCPPRNVYGVAANFEGEQCERLTVVDNERIYDECFPCRKNAKNYASDCLDEYTQNATLQYMNEVLKACGKPCESAARFCLNGGLCDVEGHLSNTFIESDLKRIYSRLTPSLLLDLELVESDDNVTSYIIPVCQCVGLDEGILCERHVNSPCDATTYDPRTPVLHGYFAEEKCGEHGTCVGKTMHNYVCDCYDGWTGEKCDIEEPCHNHACSPGSLCVSVPIEQREKYSLGYTCLCEINQDPDFTGSNNTVKCIKTDFGVCANRMCKNDGLCYPCETSDLNNLQLCSDEEKRRGFRCLCPHGLLSPFCDKEADACDGNKCQNGAECAVDPENEFNYVCRCRLGFSGTFCEQQLSPCIMQGLQTCMMGTCVQDLSFVRGFRCECMDGYEGINCDLPKRTDIAGFIRRNYWWTYPLTVGLVLTPTVIILIVLSEDRAKREYEYKLAEKQYLEEAKQRLEKIEEKSSCFETAKTQTMSSATQSSNSINGRHISPRSELIRTTQTETFV</sequence>
<feature type="transmembrane region" description="Helical" evidence="7">
    <location>
        <begin position="689"/>
        <end position="710"/>
    </location>
</feature>
<keyword evidence="3" id="KW-0677">Repeat</keyword>
<dbReference type="InterPro" id="IPR051022">
    <property type="entry name" value="Notch_Cell-Fate_Det"/>
</dbReference>
<keyword evidence="2" id="KW-0732">Signal</keyword>
<keyword evidence="4 5" id="KW-1015">Disulfide bond</keyword>
<dbReference type="EMBL" id="UPTC01000407">
    <property type="protein sequence ID" value="VBB28454.1"/>
    <property type="molecule type" value="Genomic_DNA"/>
</dbReference>
<reference evidence="9 10" key="1">
    <citation type="submission" date="2018-08" db="EMBL/GenBank/DDBJ databases">
        <authorList>
            <person name="Laetsch R D."/>
            <person name="Stevens L."/>
            <person name="Kumar S."/>
            <person name="Blaxter L. M."/>
        </authorList>
    </citation>
    <scope>NUCLEOTIDE SEQUENCE [LARGE SCALE GENOMIC DNA]</scope>
</reference>
<evidence type="ECO:0000259" key="8">
    <source>
        <dbReference type="PROSITE" id="PS50026"/>
    </source>
</evidence>
<dbReference type="PANTHER" id="PTHR24049">
    <property type="entry name" value="CRUMBS FAMILY MEMBER"/>
    <property type="match status" value="1"/>
</dbReference>
<feature type="domain" description="EGF-like" evidence="8">
    <location>
        <begin position="445"/>
        <end position="481"/>
    </location>
</feature>
<feature type="coiled-coil region" evidence="6">
    <location>
        <begin position="722"/>
        <end position="749"/>
    </location>
</feature>
<evidence type="ECO:0000256" key="2">
    <source>
        <dbReference type="ARBA" id="ARBA00022729"/>
    </source>
</evidence>